<name>A0A2N0BID1_9LEPT</name>
<dbReference type="AlphaFoldDB" id="A0A2N0BID1"/>
<dbReference type="OrthoDB" id="341323at2"/>
<reference evidence="2" key="1">
    <citation type="submission" date="2017-07" db="EMBL/GenBank/DDBJ databases">
        <title>Leptospira spp. isolated from tropical soils.</title>
        <authorList>
            <person name="Thibeaux R."/>
            <person name="Iraola G."/>
            <person name="Ferres I."/>
            <person name="Bierque E."/>
            <person name="Girault D."/>
            <person name="Soupe-Gilbert M.-E."/>
            <person name="Picardeau M."/>
            <person name="Goarant C."/>
        </authorList>
    </citation>
    <scope>NUCLEOTIDE SEQUENCE [LARGE SCALE GENOMIC DNA]</scope>
    <source>
        <strain evidence="2">ATI7-C-A5</strain>
    </source>
</reference>
<evidence type="ECO:0000313" key="3">
    <source>
        <dbReference type="Proteomes" id="UP000232122"/>
    </source>
</evidence>
<comment type="caution">
    <text evidence="2">The sequence shown here is derived from an EMBL/GenBank/DDBJ whole genome shotgun (WGS) entry which is preliminary data.</text>
</comment>
<sequence>MNPLLFRWIDCLRKRRISSRAVRVICLSLLFNLVSPLSSKSYFVAGMGLQFDLGNMGSTITKDGIDSAQYFPVESSDPCAVGSPGCNANGRVGGSALRRLVIPENRLKSIENTTAGAIRLDSAQGAMVGGNWMAGYERDFGSYFFWRISASYTQKITGGVTKASFLGYRFIDANWNYQSFIVPATIGIKLTVSEDTALYLGVGFSYYSGGWGIRGRNDSKYVTDTLDVLVVSVPQLALIRDLLRDGPDPPAFRENTQFRISGLAPNWLIGAQARISEKGHVFLEWETVIANRMDSASSQSVGTAVNLSANPAFPIQVGGQTYRAGYKHEL</sequence>
<dbReference type="Pfam" id="PF11389">
    <property type="entry name" value="Porin_OmpL1"/>
    <property type="match status" value="1"/>
</dbReference>
<reference evidence="1" key="3">
    <citation type="submission" date="2023-10" db="EMBL/GenBank/DDBJ databases">
        <authorList>
            <person name="Picardeau M."/>
            <person name="Thibeaux R."/>
        </authorList>
    </citation>
    <scope>NUCLEOTIDE SEQUENCE</scope>
    <source>
        <strain evidence="1">ATI7-C-A5</strain>
    </source>
</reference>
<dbReference type="RefSeq" id="WP_100747615.1">
    <property type="nucleotide sequence ID" value="NZ_NPEF02000011.1"/>
</dbReference>
<dbReference type="EMBL" id="NPEF02000011">
    <property type="protein sequence ID" value="MDV6236014.1"/>
    <property type="molecule type" value="Genomic_DNA"/>
</dbReference>
<reference evidence="1 3" key="2">
    <citation type="journal article" date="2018" name="Microb. Genom.">
        <title>Deciphering the unexplored Leptospira diversity from soils uncovers genomic evolution to virulence.</title>
        <authorList>
            <person name="Thibeaux R."/>
            <person name="Iraola G."/>
            <person name="Ferres I."/>
            <person name="Bierque E."/>
            <person name="Girault D."/>
            <person name="Soupe-Gilbert M.E."/>
            <person name="Picardeau M."/>
            <person name="Goarant C."/>
        </authorList>
    </citation>
    <scope>NUCLEOTIDE SEQUENCE [LARGE SCALE GENOMIC DNA]</scope>
    <source>
        <strain evidence="1 3">ATI7-C-A5</strain>
    </source>
</reference>
<accession>A0A2N0BID1</accession>
<dbReference type="EMBL" id="NPEF01000065">
    <property type="protein sequence ID" value="PJZ93387.1"/>
    <property type="molecule type" value="Genomic_DNA"/>
</dbReference>
<dbReference type="Proteomes" id="UP000232122">
    <property type="component" value="Unassembled WGS sequence"/>
</dbReference>
<organism evidence="2">
    <name type="scientific">Leptospira ellisii</name>
    <dbReference type="NCBI Taxonomy" id="2023197"/>
    <lineage>
        <taxon>Bacteria</taxon>
        <taxon>Pseudomonadati</taxon>
        <taxon>Spirochaetota</taxon>
        <taxon>Spirochaetia</taxon>
        <taxon>Leptospirales</taxon>
        <taxon>Leptospiraceae</taxon>
        <taxon>Leptospira</taxon>
    </lineage>
</organism>
<dbReference type="InterPro" id="IPR021058">
    <property type="entry name" value="Porin_OmpL1"/>
</dbReference>
<dbReference type="GO" id="GO:0015288">
    <property type="term" value="F:porin activity"/>
    <property type="evidence" value="ECO:0007669"/>
    <property type="project" value="InterPro"/>
</dbReference>
<accession>A0A2N0BA05</accession>
<proteinExistence type="predicted"/>
<dbReference type="GO" id="GO:0005886">
    <property type="term" value="C:plasma membrane"/>
    <property type="evidence" value="ECO:0007669"/>
    <property type="project" value="InterPro"/>
</dbReference>
<evidence type="ECO:0000313" key="1">
    <source>
        <dbReference type="EMBL" id="MDV6236014.1"/>
    </source>
</evidence>
<gene>
    <name evidence="1" type="ORF">CH379_010310</name>
    <name evidence="2" type="ORF">CH379_08130</name>
</gene>
<evidence type="ECO:0000313" key="2">
    <source>
        <dbReference type="EMBL" id="PJZ93387.1"/>
    </source>
</evidence>
<protein>
    <submittedName>
        <fullName evidence="1">Porin OmpL1</fullName>
    </submittedName>
</protein>
<keyword evidence="3" id="KW-1185">Reference proteome</keyword>